<dbReference type="Proteomes" id="UP000243498">
    <property type="component" value="Unassembled WGS sequence"/>
</dbReference>
<evidence type="ECO:0000313" key="3">
    <source>
        <dbReference type="EMBL" id="OAA44170.1"/>
    </source>
</evidence>
<dbReference type="EMBL" id="AZHC01000010">
    <property type="protein sequence ID" value="OAA44170.1"/>
    <property type="molecule type" value="Genomic_DNA"/>
</dbReference>
<protein>
    <submittedName>
        <fullName evidence="3">Uncharacterized protein</fullName>
    </submittedName>
</protein>
<reference evidence="3 4" key="1">
    <citation type="journal article" date="2016" name="Genome Biol. Evol.">
        <title>Divergent and convergent evolution of fungal pathogenicity.</title>
        <authorList>
            <person name="Shang Y."/>
            <person name="Xiao G."/>
            <person name="Zheng P."/>
            <person name="Cen K."/>
            <person name="Zhan S."/>
            <person name="Wang C."/>
        </authorList>
    </citation>
    <scope>NUCLEOTIDE SEQUENCE [LARGE SCALE GENOMIC DNA]</scope>
    <source>
        <strain evidence="3 4">RCEF 4871</strain>
    </source>
</reference>
<name>A0A162LT30_METRR</name>
<organism evidence="3 4">
    <name type="scientific">Metarhizium rileyi (strain RCEF 4871)</name>
    <name type="common">Nomuraea rileyi</name>
    <dbReference type="NCBI Taxonomy" id="1649241"/>
    <lineage>
        <taxon>Eukaryota</taxon>
        <taxon>Fungi</taxon>
        <taxon>Dikarya</taxon>
        <taxon>Ascomycota</taxon>
        <taxon>Pezizomycotina</taxon>
        <taxon>Sordariomycetes</taxon>
        <taxon>Hypocreomycetidae</taxon>
        <taxon>Hypocreales</taxon>
        <taxon>Clavicipitaceae</taxon>
        <taxon>Metarhizium</taxon>
    </lineage>
</organism>
<feature type="region of interest" description="Disordered" evidence="1">
    <location>
        <begin position="84"/>
        <end position="141"/>
    </location>
</feature>
<evidence type="ECO:0000256" key="1">
    <source>
        <dbReference type="SAM" id="MobiDB-lite"/>
    </source>
</evidence>
<feature type="transmembrane region" description="Helical" evidence="2">
    <location>
        <begin position="20"/>
        <end position="43"/>
    </location>
</feature>
<gene>
    <name evidence="3" type="ORF">NOR_03898</name>
</gene>
<keyword evidence="2" id="KW-1133">Transmembrane helix</keyword>
<keyword evidence="4" id="KW-1185">Reference proteome</keyword>
<keyword evidence="2" id="KW-0812">Transmembrane</keyword>
<comment type="caution">
    <text evidence="3">The sequence shown here is derived from an EMBL/GenBank/DDBJ whole genome shotgun (WGS) entry which is preliminary data.</text>
</comment>
<feature type="compositionally biased region" description="Polar residues" evidence="1">
    <location>
        <begin position="84"/>
        <end position="106"/>
    </location>
</feature>
<proteinExistence type="predicted"/>
<keyword evidence="2" id="KW-0472">Membrane</keyword>
<accession>A0A162LT30</accession>
<dbReference type="OrthoDB" id="4941274at2759"/>
<sequence>MVPQPLERRAFDGSRFSSGFFFIIVPVVILLVAGVASAIMRLTRRLKRRAAKRDGNVNPSGPYATNISNARLISQLHNLPPQPYTLSSLPAEQMTDQPCSGLTSLRNARLPGPYERRDYSPARSPPVISSPRENTGVERQH</sequence>
<evidence type="ECO:0000256" key="2">
    <source>
        <dbReference type="SAM" id="Phobius"/>
    </source>
</evidence>
<evidence type="ECO:0000313" key="4">
    <source>
        <dbReference type="Proteomes" id="UP000243498"/>
    </source>
</evidence>
<dbReference type="AlphaFoldDB" id="A0A162LT30"/>